<evidence type="ECO:0000313" key="2">
    <source>
        <dbReference type="EMBL" id="GAA5005989.1"/>
    </source>
</evidence>
<name>A0ABP9IRR4_9ACTN</name>
<accession>A0ABP9IRR4</accession>
<keyword evidence="3" id="KW-1185">Reference proteome</keyword>
<dbReference type="PROSITE" id="PS50801">
    <property type="entry name" value="STAS"/>
    <property type="match status" value="1"/>
</dbReference>
<dbReference type="Pfam" id="PF13466">
    <property type="entry name" value="STAS_2"/>
    <property type="match status" value="1"/>
</dbReference>
<dbReference type="InterPro" id="IPR058548">
    <property type="entry name" value="MlaB-like_STAS"/>
</dbReference>
<dbReference type="InterPro" id="IPR036513">
    <property type="entry name" value="STAS_dom_sf"/>
</dbReference>
<sequence length="127" mass="13423">MTTSHPPSFSLTVEVETTEAVVRVVGDLDYETCDELVSTVRQTLAGRAGGPDGVQGLHVDFAGLDNIDSMGLSALLMIRRQTDAAGVRLHLDERPSGLERLLDITGTLAHLTAPCDVGRGEQRPGAG</sequence>
<proteinExistence type="predicted"/>
<evidence type="ECO:0000313" key="3">
    <source>
        <dbReference type="Proteomes" id="UP001501759"/>
    </source>
</evidence>
<organism evidence="2 3">
    <name type="scientific">Streptomyces siamensis</name>
    <dbReference type="NCBI Taxonomy" id="1274986"/>
    <lineage>
        <taxon>Bacteria</taxon>
        <taxon>Bacillati</taxon>
        <taxon>Actinomycetota</taxon>
        <taxon>Actinomycetes</taxon>
        <taxon>Kitasatosporales</taxon>
        <taxon>Streptomycetaceae</taxon>
        <taxon>Streptomyces</taxon>
    </lineage>
</organism>
<dbReference type="Proteomes" id="UP001501759">
    <property type="component" value="Unassembled WGS sequence"/>
</dbReference>
<comment type="caution">
    <text evidence="2">The sequence shown here is derived from an EMBL/GenBank/DDBJ whole genome shotgun (WGS) entry which is preliminary data.</text>
</comment>
<dbReference type="InterPro" id="IPR002645">
    <property type="entry name" value="STAS_dom"/>
</dbReference>
<gene>
    <name evidence="2" type="ORF">GCM10023335_23240</name>
</gene>
<dbReference type="Gene3D" id="3.30.750.24">
    <property type="entry name" value="STAS domain"/>
    <property type="match status" value="1"/>
</dbReference>
<evidence type="ECO:0000259" key="1">
    <source>
        <dbReference type="PROSITE" id="PS50801"/>
    </source>
</evidence>
<reference evidence="3" key="1">
    <citation type="journal article" date="2019" name="Int. J. Syst. Evol. Microbiol.">
        <title>The Global Catalogue of Microorganisms (GCM) 10K type strain sequencing project: providing services to taxonomists for standard genome sequencing and annotation.</title>
        <authorList>
            <consortium name="The Broad Institute Genomics Platform"/>
            <consortium name="The Broad Institute Genome Sequencing Center for Infectious Disease"/>
            <person name="Wu L."/>
            <person name="Ma J."/>
        </authorList>
    </citation>
    <scope>NUCLEOTIDE SEQUENCE [LARGE SCALE GENOMIC DNA]</scope>
    <source>
        <strain evidence="3">JCM 18409</strain>
    </source>
</reference>
<dbReference type="CDD" id="cd07043">
    <property type="entry name" value="STAS_anti-anti-sigma_factors"/>
    <property type="match status" value="1"/>
</dbReference>
<dbReference type="EMBL" id="BAABKB010000004">
    <property type="protein sequence ID" value="GAA5005989.1"/>
    <property type="molecule type" value="Genomic_DNA"/>
</dbReference>
<dbReference type="SUPFAM" id="SSF52091">
    <property type="entry name" value="SpoIIaa-like"/>
    <property type="match status" value="1"/>
</dbReference>
<protein>
    <submittedName>
        <fullName evidence="2">STAS domain-containing protein</fullName>
    </submittedName>
</protein>
<dbReference type="RefSeq" id="WP_345645776.1">
    <property type="nucleotide sequence ID" value="NZ_BAABKB010000004.1"/>
</dbReference>
<feature type="domain" description="STAS" evidence="1">
    <location>
        <begin position="9"/>
        <end position="106"/>
    </location>
</feature>